<protein>
    <recommendedName>
        <fullName evidence="5">Serine/threonine-protein kinase BSK1-like TPR repeats domain-containing protein</fullName>
    </recommendedName>
</protein>
<dbReference type="Pfam" id="PF25575">
    <property type="entry name" value="TPR_BSK1_C"/>
    <property type="match status" value="1"/>
</dbReference>
<feature type="coiled-coil region" evidence="4">
    <location>
        <begin position="87"/>
        <end position="121"/>
    </location>
</feature>
<feature type="domain" description="Serine/threonine-protein kinase BSK1-like TPR repeats" evidence="5">
    <location>
        <begin position="197"/>
        <end position="285"/>
    </location>
</feature>
<keyword evidence="4" id="KW-0175">Coiled coil</keyword>
<dbReference type="PANTHER" id="PTHR22904:SF523">
    <property type="entry name" value="STRESS-INDUCED-PHOSPHOPROTEIN 1"/>
    <property type="match status" value="1"/>
</dbReference>
<dbReference type="InParanoid" id="A0A024GAR2"/>
<dbReference type="Proteomes" id="UP000053237">
    <property type="component" value="Unassembled WGS sequence"/>
</dbReference>
<keyword evidence="7" id="KW-1185">Reference proteome</keyword>
<dbReference type="AlphaFoldDB" id="A0A024GAR2"/>
<dbReference type="OrthoDB" id="2423701at2759"/>
<gene>
    <name evidence="6" type="ORF">BN9_045530</name>
</gene>
<evidence type="ECO:0000313" key="6">
    <source>
        <dbReference type="EMBL" id="CCI43769.1"/>
    </source>
</evidence>
<dbReference type="InterPro" id="IPR009053">
    <property type="entry name" value="Prefoldin"/>
</dbReference>
<dbReference type="STRING" id="65357.A0A024GAR2"/>
<keyword evidence="2 3" id="KW-0802">TPR repeat</keyword>
<dbReference type="SMART" id="SM00028">
    <property type="entry name" value="TPR"/>
    <property type="match status" value="3"/>
</dbReference>
<comment type="caution">
    <text evidence="6">The sequence shown here is derived from an EMBL/GenBank/DDBJ whole genome shotgun (WGS) entry which is preliminary data.</text>
</comment>
<feature type="repeat" description="TPR" evidence="3">
    <location>
        <begin position="211"/>
        <end position="244"/>
    </location>
</feature>
<evidence type="ECO:0000256" key="2">
    <source>
        <dbReference type="ARBA" id="ARBA00022803"/>
    </source>
</evidence>
<dbReference type="SUPFAM" id="SSF46579">
    <property type="entry name" value="Prefoldin"/>
    <property type="match status" value="1"/>
</dbReference>
<evidence type="ECO:0000256" key="3">
    <source>
        <dbReference type="PROSITE-ProRule" id="PRU00339"/>
    </source>
</evidence>
<dbReference type="PROSITE" id="PS50005">
    <property type="entry name" value="TPR"/>
    <property type="match status" value="2"/>
</dbReference>
<dbReference type="PANTHER" id="PTHR22904">
    <property type="entry name" value="TPR REPEAT CONTAINING PROTEIN"/>
    <property type="match status" value="1"/>
</dbReference>
<dbReference type="SUPFAM" id="SSF48452">
    <property type="entry name" value="TPR-like"/>
    <property type="match status" value="1"/>
</dbReference>
<evidence type="ECO:0000256" key="1">
    <source>
        <dbReference type="ARBA" id="ARBA00022737"/>
    </source>
</evidence>
<accession>A0A024GAR2</accession>
<evidence type="ECO:0000259" key="5">
    <source>
        <dbReference type="Pfam" id="PF25575"/>
    </source>
</evidence>
<evidence type="ECO:0000313" key="7">
    <source>
        <dbReference type="Proteomes" id="UP000053237"/>
    </source>
</evidence>
<reference evidence="6 7" key="1">
    <citation type="submission" date="2012-05" db="EMBL/GenBank/DDBJ databases">
        <title>Recombination and specialization in a pathogen metapopulation.</title>
        <authorList>
            <person name="Gardiner A."/>
            <person name="Kemen E."/>
            <person name="Schultz-Larsen T."/>
            <person name="MacLean D."/>
            <person name="Van Oosterhout C."/>
            <person name="Jones J.D.G."/>
        </authorList>
    </citation>
    <scope>NUCLEOTIDE SEQUENCE [LARGE SCALE GENOMIC DNA]</scope>
    <source>
        <strain evidence="6 7">Ac Nc2</strain>
    </source>
</reference>
<organism evidence="6 7">
    <name type="scientific">Albugo candida</name>
    <dbReference type="NCBI Taxonomy" id="65357"/>
    <lineage>
        <taxon>Eukaryota</taxon>
        <taxon>Sar</taxon>
        <taxon>Stramenopiles</taxon>
        <taxon>Oomycota</taxon>
        <taxon>Peronosporomycetes</taxon>
        <taxon>Albuginales</taxon>
        <taxon>Albuginaceae</taxon>
        <taxon>Albugo</taxon>
    </lineage>
</organism>
<sequence length="453" mass="51592">MRFKSICKIRQELKQTKQSIISLEGDIETHDDVARTISTLPLKLSHRIMIPLGKHAMVPGIIKRSNEILCSLGDHQHFIWRSAHDAVEMIERRKKNIRAQLSMQEHRLDELDDKIKDLEQLLLSKQVYEAENIREIHETEQESEQIDITGLREEDYSEYFEIENEERRREESRTWNWDDMMKRMEELEAFEAASKSRNESMVEMEDSVLACASLKKQGNRAFASSNYNEAIELYTQAISLEANSHILYGNRSAAKVRIGRYKEALEDAETAIRISPTWVKGYYRKAVALASLEKYTQAAAAFDEAFTLCPSDAKLKCQADLMREKAGFENSPKTAACAPVSLANRGKVYRAVDIPDEDEKDERSELQSTFCSTPCNTAFKGDVIEREHVEIPKSVAVGVSEENHSQSGLRPARRYHGNNVAGNTITFEPVGEAQVVQRVSRFKAARSANKKAQ</sequence>
<dbReference type="GO" id="GO:0051879">
    <property type="term" value="F:Hsp90 protein binding"/>
    <property type="evidence" value="ECO:0007669"/>
    <property type="project" value="TreeGrafter"/>
</dbReference>
<dbReference type="Gene3D" id="1.25.40.10">
    <property type="entry name" value="Tetratricopeptide repeat domain"/>
    <property type="match status" value="1"/>
</dbReference>
<name>A0A024GAR2_9STRA</name>
<dbReference type="Gene3D" id="1.10.287.370">
    <property type="match status" value="1"/>
</dbReference>
<dbReference type="InterPro" id="IPR019734">
    <property type="entry name" value="TPR_rpt"/>
</dbReference>
<dbReference type="CDD" id="cd23159">
    <property type="entry name" value="Prefoldin_URI1"/>
    <property type="match status" value="1"/>
</dbReference>
<evidence type="ECO:0000256" key="4">
    <source>
        <dbReference type="SAM" id="Coils"/>
    </source>
</evidence>
<keyword evidence="1" id="KW-0677">Repeat</keyword>
<dbReference type="Pfam" id="PF02996">
    <property type="entry name" value="Prefoldin"/>
    <property type="match status" value="1"/>
</dbReference>
<dbReference type="InterPro" id="IPR004127">
    <property type="entry name" value="Prefoldin_subunit_alpha"/>
</dbReference>
<feature type="repeat" description="TPR" evidence="3">
    <location>
        <begin position="279"/>
        <end position="312"/>
    </location>
</feature>
<dbReference type="InterPro" id="IPR058209">
    <property type="entry name" value="TPR_BSK1_C"/>
</dbReference>
<dbReference type="InterPro" id="IPR011990">
    <property type="entry name" value="TPR-like_helical_dom_sf"/>
</dbReference>
<proteinExistence type="predicted"/>
<dbReference type="EMBL" id="CAIX01000055">
    <property type="protein sequence ID" value="CCI43769.1"/>
    <property type="molecule type" value="Genomic_DNA"/>
</dbReference>